<evidence type="ECO:0000313" key="14">
    <source>
        <dbReference type="EMBL" id="KIY67187.1"/>
    </source>
</evidence>
<dbReference type="GO" id="GO:0003677">
    <property type="term" value="F:DNA binding"/>
    <property type="evidence" value="ECO:0007669"/>
    <property type="project" value="UniProtKB-KW"/>
</dbReference>
<organism evidence="14 15">
    <name type="scientific">Cylindrobasidium torrendii FP15055 ss-10</name>
    <dbReference type="NCBI Taxonomy" id="1314674"/>
    <lineage>
        <taxon>Eukaryota</taxon>
        <taxon>Fungi</taxon>
        <taxon>Dikarya</taxon>
        <taxon>Basidiomycota</taxon>
        <taxon>Agaricomycotina</taxon>
        <taxon>Agaricomycetes</taxon>
        <taxon>Agaricomycetidae</taxon>
        <taxon>Agaricales</taxon>
        <taxon>Marasmiineae</taxon>
        <taxon>Physalacriaceae</taxon>
        <taxon>Cylindrobasidium</taxon>
    </lineage>
</organism>
<dbReference type="AlphaFoldDB" id="A0A0D7B9J0"/>
<dbReference type="GO" id="GO:0043138">
    <property type="term" value="F:3'-5' DNA helicase activity"/>
    <property type="evidence" value="ECO:0007669"/>
    <property type="project" value="UniProtKB-EC"/>
</dbReference>
<dbReference type="GO" id="GO:0000725">
    <property type="term" value="P:recombinational repair"/>
    <property type="evidence" value="ECO:0007669"/>
    <property type="project" value="TreeGrafter"/>
</dbReference>
<reference evidence="14 15" key="1">
    <citation type="journal article" date="2015" name="Fungal Genet. Biol.">
        <title>Evolution of novel wood decay mechanisms in Agaricales revealed by the genome sequences of Fistulina hepatica and Cylindrobasidium torrendii.</title>
        <authorList>
            <person name="Floudas D."/>
            <person name="Held B.W."/>
            <person name="Riley R."/>
            <person name="Nagy L.G."/>
            <person name="Koehler G."/>
            <person name="Ransdell A.S."/>
            <person name="Younus H."/>
            <person name="Chow J."/>
            <person name="Chiniquy J."/>
            <person name="Lipzen A."/>
            <person name="Tritt A."/>
            <person name="Sun H."/>
            <person name="Haridas S."/>
            <person name="LaButti K."/>
            <person name="Ohm R.A."/>
            <person name="Kues U."/>
            <person name="Blanchette R.A."/>
            <person name="Grigoriev I.V."/>
            <person name="Minto R.E."/>
            <person name="Hibbett D.S."/>
        </authorList>
    </citation>
    <scope>NUCLEOTIDE SEQUENCE [LARGE SCALE GENOMIC DNA]</scope>
    <source>
        <strain evidence="14 15">FP15055 ss-10</strain>
    </source>
</reference>
<dbReference type="InterPro" id="IPR013986">
    <property type="entry name" value="DExx_box_DNA_helicase_dom_sf"/>
</dbReference>
<evidence type="ECO:0000256" key="9">
    <source>
        <dbReference type="ARBA" id="ARBA00034808"/>
    </source>
</evidence>
<evidence type="ECO:0000256" key="10">
    <source>
        <dbReference type="ARBA" id="ARBA00048988"/>
    </source>
</evidence>
<dbReference type="InterPro" id="IPR014017">
    <property type="entry name" value="DNA_helicase_UvrD-like_C"/>
</dbReference>
<dbReference type="InterPro" id="IPR027417">
    <property type="entry name" value="P-loop_NTPase"/>
</dbReference>
<keyword evidence="5 11" id="KW-0067">ATP-binding</keyword>
<feature type="binding site" evidence="11">
    <location>
        <begin position="29"/>
        <end position="36"/>
    </location>
    <ligand>
        <name>ATP</name>
        <dbReference type="ChEBI" id="CHEBI:30616"/>
    </ligand>
</feature>
<dbReference type="GO" id="GO:0005524">
    <property type="term" value="F:ATP binding"/>
    <property type="evidence" value="ECO:0007669"/>
    <property type="project" value="UniProtKB-UniRule"/>
</dbReference>
<name>A0A0D7B9J0_9AGAR</name>
<evidence type="ECO:0000256" key="8">
    <source>
        <dbReference type="ARBA" id="ARBA00034617"/>
    </source>
</evidence>
<dbReference type="InterPro" id="IPR014016">
    <property type="entry name" value="UvrD-like_ATP-bd"/>
</dbReference>
<keyword evidence="7" id="KW-0413">Isomerase</keyword>
<sequence length="553" mass="62175">MAATYLDSLNAAQRKAVEHDPHIPLQILAGPGSGKTKVLTSRIAHLIMVHRIPPRSICAVTFTKKAANEMQERLQKLIGKQQTREVRMGTFHSLCSLYIRKYAVHVGIKDNFTVCDNEEGKKIITTLMKPRKELLKEKEIVLSSANIQSKISGFKAKGVTSEALLEACPPFHPDELNTVKIMDRILSEVYQEYEDTLKKNNSLDFDDLLLVGLELFSSYRPSVTWCQHVLVDEFQDTNLTQYGLMRALAIAKCVTIVGDPDQSIYGWRAAEVKNIAKMQRHFAGTEQIFLEQNYRSTSSILKCSLAIVSQDKKRIPKTLHTTHPAGIRPILRTCDNESHESALIAMEIKRVIAHMGGALTWGDFAILLRFNALSRSIESALQKEGVPVRMLGGHKFFDRMEIKDVLAYLQLVDNPKYAPAFARSVNVPARGVGEKTLTEISGQADSLGIGALEFLERIYDGEIPDIKPPVKRKTTPFVKVIRSLRAHAASGAMPTDLIRELVSVVGYEEHLRRTEPEWETRWENVRELITFAGDVQKDMLEGHVPEDEYAAFD</sequence>
<feature type="domain" description="UvrD-like helicase C-terminal" evidence="13">
    <location>
        <begin position="298"/>
        <end position="553"/>
    </location>
</feature>
<dbReference type="PANTHER" id="PTHR11070">
    <property type="entry name" value="UVRD / RECB / PCRA DNA HELICASE FAMILY MEMBER"/>
    <property type="match status" value="1"/>
</dbReference>
<dbReference type="Pfam" id="PF00580">
    <property type="entry name" value="UvrD-helicase"/>
    <property type="match status" value="1"/>
</dbReference>
<keyword evidence="15" id="KW-1185">Reference proteome</keyword>
<dbReference type="Pfam" id="PF13361">
    <property type="entry name" value="UvrD_C"/>
    <property type="match status" value="1"/>
</dbReference>
<dbReference type="Proteomes" id="UP000054007">
    <property type="component" value="Unassembled WGS sequence"/>
</dbReference>
<evidence type="ECO:0000256" key="6">
    <source>
        <dbReference type="ARBA" id="ARBA00023125"/>
    </source>
</evidence>
<comment type="similarity">
    <text evidence="1">Belongs to the helicase family. UvrD subfamily.</text>
</comment>
<evidence type="ECO:0000259" key="12">
    <source>
        <dbReference type="PROSITE" id="PS51198"/>
    </source>
</evidence>
<feature type="domain" description="UvrD-like helicase ATP-binding" evidence="12">
    <location>
        <begin position="8"/>
        <end position="297"/>
    </location>
</feature>
<dbReference type="CDD" id="cd17932">
    <property type="entry name" value="DEXQc_UvrD"/>
    <property type="match status" value="1"/>
</dbReference>
<dbReference type="OrthoDB" id="1470711at2759"/>
<dbReference type="STRING" id="1314674.A0A0D7B9J0"/>
<keyword evidence="6" id="KW-0238">DNA-binding</keyword>
<dbReference type="InterPro" id="IPR000212">
    <property type="entry name" value="DNA_helicase_UvrD/REP"/>
</dbReference>
<evidence type="ECO:0000313" key="15">
    <source>
        <dbReference type="Proteomes" id="UP000054007"/>
    </source>
</evidence>
<comment type="catalytic activity">
    <reaction evidence="10">
        <text>ATP + H2O = ADP + phosphate + H(+)</text>
        <dbReference type="Rhea" id="RHEA:13065"/>
        <dbReference type="ChEBI" id="CHEBI:15377"/>
        <dbReference type="ChEBI" id="CHEBI:15378"/>
        <dbReference type="ChEBI" id="CHEBI:30616"/>
        <dbReference type="ChEBI" id="CHEBI:43474"/>
        <dbReference type="ChEBI" id="CHEBI:456216"/>
        <dbReference type="EC" id="5.6.2.4"/>
    </reaction>
</comment>
<dbReference type="Gene3D" id="3.40.50.300">
    <property type="entry name" value="P-loop containing nucleotide triphosphate hydrolases"/>
    <property type="match status" value="2"/>
</dbReference>
<dbReference type="GO" id="GO:0016787">
    <property type="term" value="F:hydrolase activity"/>
    <property type="evidence" value="ECO:0007669"/>
    <property type="project" value="UniProtKB-UniRule"/>
</dbReference>
<keyword evidence="3 11" id="KW-0378">Hydrolase</keyword>
<protein>
    <recommendedName>
        <fullName evidence="9">DNA 3'-5' helicase</fullName>
        <ecNumber evidence="9">5.6.2.4</ecNumber>
    </recommendedName>
</protein>
<dbReference type="GO" id="GO:0005634">
    <property type="term" value="C:nucleus"/>
    <property type="evidence" value="ECO:0007669"/>
    <property type="project" value="TreeGrafter"/>
</dbReference>
<accession>A0A0D7B9J0</accession>
<evidence type="ECO:0000256" key="2">
    <source>
        <dbReference type="ARBA" id="ARBA00022741"/>
    </source>
</evidence>
<evidence type="ECO:0000256" key="3">
    <source>
        <dbReference type="ARBA" id="ARBA00022801"/>
    </source>
</evidence>
<proteinExistence type="inferred from homology"/>
<evidence type="ECO:0000256" key="4">
    <source>
        <dbReference type="ARBA" id="ARBA00022806"/>
    </source>
</evidence>
<dbReference type="Gene3D" id="1.10.10.160">
    <property type="match status" value="1"/>
</dbReference>
<dbReference type="SUPFAM" id="SSF52540">
    <property type="entry name" value="P-loop containing nucleoside triphosphate hydrolases"/>
    <property type="match status" value="1"/>
</dbReference>
<keyword evidence="4 11" id="KW-0347">Helicase</keyword>
<evidence type="ECO:0000256" key="7">
    <source>
        <dbReference type="ARBA" id="ARBA00023235"/>
    </source>
</evidence>
<dbReference type="Gene3D" id="1.10.486.10">
    <property type="entry name" value="PCRA, domain 4"/>
    <property type="match status" value="1"/>
</dbReference>
<dbReference type="PROSITE" id="PS51198">
    <property type="entry name" value="UVRD_HELICASE_ATP_BIND"/>
    <property type="match status" value="1"/>
</dbReference>
<comment type="catalytic activity">
    <reaction evidence="8">
        <text>Couples ATP hydrolysis with the unwinding of duplex DNA by translocating in the 3'-5' direction.</text>
        <dbReference type="EC" id="5.6.2.4"/>
    </reaction>
</comment>
<gene>
    <name evidence="14" type="ORF">CYLTODRAFT_431462</name>
</gene>
<dbReference type="PANTHER" id="PTHR11070:SF2">
    <property type="entry name" value="ATP-DEPENDENT DNA HELICASE SRS2"/>
    <property type="match status" value="1"/>
</dbReference>
<evidence type="ECO:0000259" key="13">
    <source>
        <dbReference type="PROSITE" id="PS51217"/>
    </source>
</evidence>
<keyword evidence="2 11" id="KW-0547">Nucleotide-binding</keyword>
<evidence type="ECO:0000256" key="1">
    <source>
        <dbReference type="ARBA" id="ARBA00009922"/>
    </source>
</evidence>
<evidence type="ECO:0000256" key="5">
    <source>
        <dbReference type="ARBA" id="ARBA00022840"/>
    </source>
</evidence>
<evidence type="ECO:0000256" key="11">
    <source>
        <dbReference type="PROSITE-ProRule" id="PRU00560"/>
    </source>
</evidence>
<dbReference type="EMBL" id="KN880532">
    <property type="protein sequence ID" value="KIY67187.1"/>
    <property type="molecule type" value="Genomic_DNA"/>
</dbReference>
<dbReference type="EC" id="5.6.2.4" evidence="9"/>
<dbReference type="PROSITE" id="PS51217">
    <property type="entry name" value="UVRD_HELICASE_CTER"/>
    <property type="match status" value="1"/>
</dbReference>